<keyword evidence="6" id="KW-1185">Reference proteome</keyword>
<organism evidence="5 6">
    <name type="scientific">Tepidibacillus decaturensis</name>
    <dbReference type="NCBI Taxonomy" id="1413211"/>
    <lineage>
        <taxon>Bacteria</taxon>
        <taxon>Bacillati</taxon>
        <taxon>Bacillota</taxon>
        <taxon>Bacilli</taxon>
        <taxon>Bacillales</taxon>
        <taxon>Bacillaceae</taxon>
        <taxon>Tepidibacillus</taxon>
    </lineage>
</organism>
<keyword evidence="2" id="KW-0238">DNA-binding</keyword>
<evidence type="ECO:0000256" key="1">
    <source>
        <dbReference type="ARBA" id="ARBA00023015"/>
    </source>
</evidence>
<dbReference type="InterPro" id="IPR047057">
    <property type="entry name" value="MerR_fam"/>
</dbReference>
<dbReference type="Gene3D" id="1.10.1660.10">
    <property type="match status" value="1"/>
</dbReference>
<gene>
    <name evidence="5" type="ORF">U473_04610</name>
</gene>
<keyword evidence="3" id="KW-0804">Transcription</keyword>
<feature type="domain" description="HTH merR-type" evidence="4">
    <location>
        <begin position="10"/>
        <end position="79"/>
    </location>
</feature>
<dbReference type="EMBL" id="LSKU01000001">
    <property type="protein sequence ID" value="KXG43375.1"/>
    <property type="molecule type" value="Genomic_DNA"/>
</dbReference>
<evidence type="ECO:0000259" key="4">
    <source>
        <dbReference type="PROSITE" id="PS50937"/>
    </source>
</evidence>
<dbReference type="SUPFAM" id="SSF46955">
    <property type="entry name" value="Putative DNA-binding domain"/>
    <property type="match status" value="1"/>
</dbReference>
<dbReference type="InterPro" id="IPR009061">
    <property type="entry name" value="DNA-bd_dom_put_sf"/>
</dbReference>
<dbReference type="Pfam" id="PF13411">
    <property type="entry name" value="MerR_1"/>
    <property type="match status" value="1"/>
</dbReference>
<evidence type="ECO:0000313" key="5">
    <source>
        <dbReference type="EMBL" id="KXG43375.1"/>
    </source>
</evidence>
<proteinExistence type="predicted"/>
<sequence>MEREYLKKGIYNVKAISKKLGIQPGTLRAWERRYKIVTPKRNEVGHRIYSEHDLMVLKWLVDKVQQGFTISQAVDLLLEEEKNLTSLIPSDGILNLKKEEIQKKIFNSLLEFNEVEAEELINYALSFYQVETILMDILLPIAKSSEGITKSITEGQLRYIKNWIRIKTLSIYQRIPIRPILPKVLTISTSDELDELVIIILSIFLRLRGFEVYYLGQSLDKKIIMTLLHKLDPVFLFTIETEELTVINHLLPWLYENFPHVKLGILGAKSEEGQKHHLGESMKEWENWLNANLNTNDMLMNS</sequence>
<dbReference type="OrthoDB" id="9800334at2"/>
<dbReference type="AlphaFoldDB" id="A0A135L316"/>
<dbReference type="GO" id="GO:0003677">
    <property type="term" value="F:DNA binding"/>
    <property type="evidence" value="ECO:0007669"/>
    <property type="project" value="UniProtKB-KW"/>
</dbReference>
<protein>
    <recommendedName>
        <fullName evidence="4">HTH merR-type domain-containing protein</fullName>
    </recommendedName>
</protein>
<name>A0A135L316_9BACI</name>
<comment type="caution">
    <text evidence="5">The sequence shown here is derived from an EMBL/GenBank/DDBJ whole genome shotgun (WGS) entry which is preliminary data.</text>
</comment>
<evidence type="ECO:0000256" key="3">
    <source>
        <dbReference type="ARBA" id="ARBA00023163"/>
    </source>
</evidence>
<dbReference type="CDD" id="cd01104">
    <property type="entry name" value="HTH_MlrA-CarA"/>
    <property type="match status" value="1"/>
</dbReference>
<evidence type="ECO:0000313" key="6">
    <source>
        <dbReference type="Proteomes" id="UP000070352"/>
    </source>
</evidence>
<dbReference type="PANTHER" id="PTHR30204">
    <property type="entry name" value="REDOX-CYCLING DRUG-SENSING TRANSCRIPTIONAL ACTIVATOR SOXR"/>
    <property type="match status" value="1"/>
</dbReference>
<dbReference type="SMART" id="SM00422">
    <property type="entry name" value="HTH_MERR"/>
    <property type="match status" value="1"/>
</dbReference>
<dbReference type="RefSeq" id="WP_068723803.1">
    <property type="nucleotide sequence ID" value="NZ_LSKU01000001.1"/>
</dbReference>
<dbReference type="PANTHER" id="PTHR30204:SF67">
    <property type="entry name" value="HTH-TYPE TRANSCRIPTIONAL REGULATOR MLRA-RELATED"/>
    <property type="match status" value="1"/>
</dbReference>
<accession>A0A135L316</accession>
<dbReference type="STRING" id="1413211.U473_04610"/>
<keyword evidence="1" id="KW-0805">Transcription regulation</keyword>
<dbReference type="Proteomes" id="UP000070352">
    <property type="component" value="Unassembled WGS sequence"/>
</dbReference>
<dbReference type="PROSITE" id="PS50937">
    <property type="entry name" value="HTH_MERR_2"/>
    <property type="match status" value="1"/>
</dbReference>
<evidence type="ECO:0000256" key="2">
    <source>
        <dbReference type="ARBA" id="ARBA00023125"/>
    </source>
</evidence>
<reference evidence="5 6" key="1">
    <citation type="submission" date="2016-02" db="EMBL/GenBank/DDBJ databases">
        <title>Draft Genome for Tepidibacillus decaturensis nov. sp. Strain Z9, an Anaerobic, Moderately Thermophilic and Heterotrophic Bacterium from Deep Subsurface of the Illinois Basin, USA.</title>
        <authorList>
            <person name="Dong Y."/>
            <person name="Chang J.Y."/>
            <person name="Sanford R."/>
            <person name="Fouke B.W."/>
        </authorList>
    </citation>
    <scope>NUCLEOTIDE SEQUENCE [LARGE SCALE GENOMIC DNA]</scope>
    <source>
        <strain evidence="5 6">Z9</strain>
    </source>
</reference>
<dbReference type="GO" id="GO:0003700">
    <property type="term" value="F:DNA-binding transcription factor activity"/>
    <property type="evidence" value="ECO:0007669"/>
    <property type="project" value="InterPro"/>
</dbReference>
<dbReference type="InterPro" id="IPR000551">
    <property type="entry name" value="MerR-type_HTH_dom"/>
</dbReference>